<evidence type="ECO:0000256" key="13">
    <source>
        <dbReference type="ARBA" id="ARBA00022857"/>
    </source>
</evidence>
<reference evidence="21 22" key="1">
    <citation type="submission" date="2016-01" db="EMBL/GenBank/DDBJ databases">
        <title>Genome sequence of the yeast Holleya sinecauda.</title>
        <authorList>
            <person name="Dietrich F.S."/>
        </authorList>
    </citation>
    <scope>NUCLEOTIDE SEQUENCE [LARGE SCALE GENOMIC DNA]</scope>
    <source>
        <strain evidence="21 22">ATCC 58844</strain>
    </source>
</reference>
<dbReference type="CDD" id="cd23936">
    <property type="entry name" value="AGPR_C_ARG5_6_like"/>
    <property type="match status" value="1"/>
</dbReference>
<keyword evidence="22" id="KW-1185">Reference proteome</keyword>
<dbReference type="HAMAP" id="MF_00150">
    <property type="entry name" value="ArgC_type1"/>
    <property type="match status" value="1"/>
</dbReference>
<dbReference type="GO" id="GO:0070401">
    <property type="term" value="F:NADP+ binding"/>
    <property type="evidence" value="ECO:0007669"/>
    <property type="project" value="InterPro"/>
</dbReference>
<dbReference type="Gene3D" id="3.30.360.10">
    <property type="entry name" value="Dihydrodipicolinate Reductase, domain 2"/>
    <property type="match status" value="1"/>
</dbReference>
<dbReference type="Pfam" id="PF22698">
    <property type="entry name" value="Semialdhyde_dhC_1"/>
    <property type="match status" value="1"/>
</dbReference>
<evidence type="ECO:0000256" key="3">
    <source>
        <dbReference type="ARBA" id="ARBA00004862"/>
    </source>
</evidence>
<evidence type="ECO:0000256" key="10">
    <source>
        <dbReference type="ARBA" id="ARBA00022741"/>
    </source>
</evidence>
<keyword evidence="16" id="KW-0496">Mitochondrion</keyword>
<dbReference type="FunFam" id="3.40.1160.10:FF:000046">
    <property type="entry name" value="N-acetylglutamate kinase / N-acetylglutamate synthase"/>
    <property type="match status" value="1"/>
</dbReference>
<evidence type="ECO:0000259" key="20">
    <source>
        <dbReference type="PROSITE" id="PS51731"/>
    </source>
</evidence>
<comment type="similarity">
    <text evidence="4">In the N-terminal section; belongs to the acetylglutamate kinase family.</text>
</comment>
<keyword evidence="9" id="KW-0808">Transferase</keyword>
<dbReference type="InterPro" id="IPR041734">
    <property type="entry name" value="NAGK-fArgBP"/>
</dbReference>
<evidence type="ECO:0000256" key="1">
    <source>
        <dbReference type="ARBA" id="ARBA00004173"/>
    </source>
</evidence>
<evidence type="ECO:0000256" key="15">
    <source>
        <dbReference type="ARBA" id="ARBA00023002"/>
    </source>
</evidence>
<evidence type="ECO:0000256" key="12">
    <source>
        <dbReference type="ARBA" id="ARBA00022840"/>
    </source>
</evidence>
<dbReference type="Gene3D" id="3.40.50.720">
    <property type="entry name" value="NAD(P)-binding Rossmann-like Domain"/>
    <property type="match status" value="1"/>
</dbReference>
<dbReference type="AlphaFoldDB" id="A0A0X8HR90"/>
<dbReference type="GO" id="GO:0003991">
    <property type="term" value="F:acetylglutamate kinase activity"/>
    <property type="evidence" value="ECO:0007669"/>
    <property type="project" value="UniProtKB-EC"/>
</dbReference>
<comment type="similarity">
    <text evidence="5">In the C-terminal section; belongs to the NAGSA dehydrogenase family.</text>
</comment>
<evidence type="ECO:0000256" key="8">
    <source>
        <dbReference type="ARBA" id="ARBA00022605"/>
    </source>
</evidence>
<dbReference type="NCBIfam" id="TIGR00761">
    <property type="entry name" value="argB"/>
    <property type="match status" value="1"/>
</dbReference>
<comment type="subcellular location">
    <subcellularLocation>
        <location evidence="1">Mitochondrion</location>
    </subcellularLocation>
</comment>
<evidence type="ECO:0000256" key="19">
    <source>
        <dbReference type="PROSITE-ProRule" id="PRU10010"/>
    </source>
</evidence>
<dbReference type="InterPro" id="IPR006855">
    <property type="entry name" value="Vertebrate-like_GNAT_dom"/>
</dbReference>
<comment type="pathway">
    <text evidence="3">Amino-acid biosynthesis; L-arginine biosynthesis; N(2)-acetyl-L-ornithine from L-glutamate: step 3/4.</text>
</comment>
<evidence type="ECO:0000313" key="21">
    <source>
        <dbReference type="EMBL" id="AMD19984.1"/>
    </source>
</evidence>
<evidence type="ECO:0000256" key="9">
    <source>
        <dbReference type="ARBA" id="ARBA00022679"/>
    </source>
</evidence>
<dbReference type="Gene3D" id="3.40.1160.10">
    <property type="entry name" value="Acetylglutamate kinase-like"/>
    <property type="match status" value="1"/>
</dbReference>
<dbReference type="InterPro" id="IPR036393">
    <property type="entry name" value="AceGlu_kinase-like_sf"/>
</dbReference>
<comment type="pathway">
    <text evidence="2">Amino-acid biosynthesis; L-arginine biosynthesis; N(2)-acetyl-L-ornithine from L-glutamate: step 2/4.</text>
</comment>
<evidence type="ECO:0000256" key="14">
    <source>
        <dbReference type="ARBA" id="ARBA00022946"/>
    </source>
</evidence>
<sequence length="798" mass="88314">MMSNMSSFNTRSAVMYLLSNMESKKEAEKYLKFFTSVAEQQFAVIKVGGAIISENLEELACCLAYLYHIGLYPIVLHGTGPQVNSRLKKLGIEPNYVDGIRVTDPETMTVVRECFLEQNMKLVTALQKMNVLSRPICTGVFEAEFLDKEKYDLVGRITKINKYPIEASIKAGALPILTSFAETPYGQMLNVNADIAASELAQAFQPLKIIYLNETGGIINGETGEKISVIDLDADYEELMKQSWVKYGTKLKIEQIKELLYNLPRSSSVAIVDVQNLPKELFSESGAGTLIKRGHRVVKISSISDLSSKEDLVSLLEKTGEFASPQQLADQYASQLEQSKIAIYAVEPSDCMAIVNKELEVPKIESFVCSSSGWLNNVSDIIFRSMKSDLPSLQWVVQDFDPHFSWHFENSDGSYSKNGQVLFWYGIGELDVVSATIKDFISSQKLIQSADGNESSEAGSACLAELQNAQPKVKAATKISTSKVAIVGGRGYTGQNIIRLIQNHKYLELKHVGSRMKKGLKVEEYHKSELIYEDLSENDVYNMELNGEIDIWIMAMPNNICKPYVDTIKKVRGNSKIIDLSADYRFSSPDIACYGLPELSDRNEIARAKLIANPGCYATAAQLAIAPLVPYTKGRPSIFGVSGYSGAGTTPSKKNDPDFLNNNLVPYALTDHIHEREISSKLATDVSFSPHVGQWFQGITLTINIPIAPGSLSKDRIMKIYRNFYADEVLVKIIDEIPLVKDIAGKHYVSIGGFQVSQAQDRVVVVATIDNLLKGAATQCLQNINLALGYSEYEGILP</sequence>
<dbReference type="InterPro" id="IPR011241">
    <property type="entry name" value="NAGK/NAGSA"/>
</dbReference>
<evidence type="ECO:0000256" key="11">
    <source>
        <dbReference type="ARBA" id="ARBA00022777"/>
    </source>
</evidence>
<keyword evidence="13" id="KW-0521">NADP</keyword>
<dbReference type="SUPFAM" id="SSF51735">
    <property type="entry name" value="NAD(P)-binding Rossmann-fold domains"/>
    <property type="match status" value="1"/>
</dbReference>
<keyword evidence="8" id="KW-0028">Amino-acid biosynthesis</keyword>
<dbReference type="InterPro" id="IPR000706">
    <property type="entry name" value="AGPR_type-1"/>
</dbReference>
<dbReference type="SUPFAM" id="SSF55347">
    <property type="entry name" value="Glyceraldehyde-3-phosphate dehydrogenase-like, C-terminal domain"/>
    <property type="match status" value="1"/>
</dbReference>
<keyword evidence="7" id="KW-0055">Arginine biosynthesis</keyword>
<evidence type="ECO:0000256" key="2">
    <source>
        <dbReference type="ARBA" id="ARBA00004828"/>
    </source>
</evidence>
<dbReference type="SUPFAM" id="SSF53633">
    <property type="entry name" value="Carbamate kinase-like"/>
    <property type="match status" value="1"/>
</dbReference>
<dbReference type="Gene3D" id="3.40.630.30">
    <property type="match status" value="1"/>
</dbReference>
<evidence type="ECO:0000256" key="4">
    <source>
        <dbReference type="ARBA" id="ARBA00006830"/>
    </source>
</evidence>
<dbReference type="GO" id="GO:0003942">
    <property type="term" value="F:N-acetyl-gamma-glutamyl-phosphate reductase activity"/>
    <property type="evidence" value="ECO:0007669"/>
    <property type="project" value="InterPro"/>
</dbReference>
<name>A0A0X8HR90_9SACH</name>
<dbReference type="InterPro" id="IPR000534">
    <property type="entry name" value="Semialdehyde_DH_NAD-bd"/>
</dbReference>
<dbReference type="Proteomes" id="UP000243052">
    <property type="component" value="Chromosome iii"/>
</dbReference>
<evidence type="ECO:0000256" key="16">
    <source>
        <dbReference type="ARBA" id="ARBA00023128"/>
    </source>
</evidence>
<evidence type="ECO:0000256" key="5">
    <source>
        <dbReference type="ARBA" id="ARBA00007239"/>
    </source>
</evidence>
<evidence type="ECO:0000256" key="17">
    <source>
        <dbReference type="ARBA" id="ARBA00023268"/>
    </source>
</evidence>
<dbReference type="NCBIfam" id="TIGR01850">
    <property type="entry name" value="argC"/>
    <property type="match status" value="1"/>
</dbReference>
<dbReference type="CDD" id="cd24149">
    <property type="entry name" value="AGPR_N_ARG5_6_like"/>
    <property type="match status" value="1"/>
</dbReference>
<dbReference type="PROSITE" id="PS01224">
    <property type="entry name" value="ARGC"/>
    <property type="match status" value="1"/>
</dbReference>
<keyword evidence="17" id="KW-0511">Multifunctional enzyme</keyword>
<comment type="catalytic activity">
    <reaction evidence="18">
        <text>N-acetyl-L-glutamate + ATP = N-acetyl-L-glutamyl 5-phosphate + ADP</text>
        <dbReference type="Rhea" id="RHEA:14629"/>
        <dbReference type="ChEBI" id="CHEBI:30616"/>
        <dbReference type="ChEBI" id="CHEBI:44337"/>
        <dbReference type="ChEBI" id="CHEBI:57936"/>
        <dbReference type="ChEBI" id="CHEBI:456216"/>
        <dbReference type="EC" id="2.7.2.8"/>
    </reaction>
</comment>
<keyword evidence="10" id="KW-0547">Nucleotide-binding</keyword>
<keyword evidence="11" id="KW-0418">Kinase</keyword>
<feature type="active site" evidence="19">
    <location>
        <position position="616"/>
    </location>
</feature>
<dbReference type="InterPro" id="IPR023013">
    <property type="entry name" value="AGPR_AS"/>
</dbReference>
<proteinExistence type="inferred from homology"/>
<dbReference type="PANTHER" id="PTHR23342">
    <property type="entry name" value="N-ACETYLGLUTAMATE SYNTHASE"/>
    <property type="match status" value="1"/>
</dbReference>
<dbReference type="STRING" id="45286.A0A0X8HR90"/>
<dbReference type="GO" id="GO:0005759">
    <property type="term" value="C:mitochondrial matrix"/>
    <property type="evidence" value="ECO:0007669"/>
    <property type="project" value="TreeGrafter"/>
</dbReference>
<feature type="domain" description="N-acetyltransferase" evidence="20">
    <location>
        <begin position="295"/>
        <end position="448"/>
    </location>
</feature>
<keyword evidence="14" id="KW-0809">Transit peptide</keyword>
<evidence type="ECO:0000256" key="7">
    <source>
        <dbReference type="ARBA" id="ARBA00022571"/>
    </source>
</evidence>
<dbReference type="UniPathway" id="UPA00068">
    <property type="reaction ID" value="UER00107"/>
</dbReference>
<dbReference type="OrthoDB" id="438291at2759"/>
<dbReference type="Pfam" id="PF00696">
    <property type="entry name" value="AA_kinase"/>
    <property type="match status" value="1"/>
</dbReference>
<dbReference type="PROSITE" id="PS51731">
    <property type="entry name" value="GNAT_NAGS"/>
    <property type="match status" value="1"/>
</dbReference>
<evidence type="ECO:0000256" key="18">
    <source>
        <dbReference type="ARBA" id="ARBA00048141"/>
    </source>
</evidence>
<evidence type="ECO:0000256" key="6">
    <source>
        <dbReference type="ARBA" id="ARBA00013065"/>
    </source>
</evidence>
<dbReference type="EC" id="2.7.2.8" evidence="6"/>
<keyword evidence="12" id="KW-0067">ATP-binding</keyword>
<dbReference type="PIRSF" id="PIRSF036440">
    <property type="entry name" value="ARG5-6"/>
    <property type="match status" value="1"/>
</dbReference>
<dbReference type="RefSeq" id="XP_017986980.1">
    <property type="nucleotide sequence ID" value="XM_018131132.1"/>
</dbReference>
<organism evidence="21 22">
    <name type="scientific">Eremothecium sinecaudum</name>
    <dbReference type="NCBI Taxonomy" id="45286"/>
    <lineage>
        <taxon>Eukaryota</taxon>
        <taxon>Fungi</taxon>
        <taxon>Dikarya</taxon>
        <taxon>Ascomycota</taxon>
        <taxon>Saccharomycotina</taxon>
        <taxon>Saccharomycetes</taxon>
        <taxon>Saccharomycetales</taxon>
        <taxon>Saccharomycetaceae</taxon>
        <taxon>Eremothecium</taxon>
    </lineage>
</organism>
<dbReference type="InterPro" id="IPR004662">
    <property type="entry name" value="AcgluKinase_fam"/>
</dbReference>
<gene>
    <name evidence="21" type="ORF">AW171_hschr31851</name>
</gene>
<dbReference type="EMBL" id="CP014243">
    <property type="protein sequence ID" value="AMD19984.1"/>
    <property type="molecule type" value="Genomic_DNA"/>
</dbReference>
<dbReference type="InterPro" id="IPR001048">
    <property type="entry name" value="Asp/Glu/Uridylate_kinase"/>
</dbReference>
<dbReference type="GO" id="GO:0006526">
    <property type="term" value="P:L-arginine biosynthetic process"/>
    <property type="evidence" value="ECO:0007669"/>
    <property type="project" value="UniProtKB-UniPathway"/>
</dbReference>
<dbReference type="CDD" id="cd04252">
    <property type="entry name" value="AAK_NAGK-fArgBP"/>
    <property type="match status" value="1"/>
</dbReference>
<evidence type="ECO:0000313" key="22">
    <source>
        <dbReference type="Proteomes" id="UP000243052"/>
    </source>
</evidence>
<dbReference type="Pfam" id="PF01118">
    <property type="entry name" value="Semialdhyde_dh"/>
    <property type="match status" value="1"/>
</dbReference>
<dbReference type="PANTHER" id="PTHR23342:SF0">
    <property type="entry name" value="N-ACETYLGLUTAMATE SYNTHASE, MITOCHONDRIAL"/>
    <property type="match status" value="1"/>
</dbReference>
<dbReference type="InterPro" id="IPR036291">
    <property type="entry name" value="NAD(P)-bd_dom_sf"/>
</dbReference>
<accession>A0A0X8HR90</accession>
<dbReference type="FunFam" id="3.30.360.10:FF:000019">
    <property type="entry name" value="Bifunctional acetylglutamate kinase/N-acetyl-gamma-glutamyl-phosphate reductase"/>
    <property type="match status" value="1"/>
</dbReference>
<dbReference type="SMART" id="SM00859">
    <property type="entry name" value="Semialdhyde_dh"/>
    <property type="match status" value="1"/>
</dbReference>
<keyword evidence="15" id="KW-0560">Oxidoreductase</keyword>
<protein>
    <recommendedName>
        <fullName evidence="6">acetylglutamate kinase</fullName>
        <ecNumber evidence="6">2.7.2.8</ecNumber>
    </recommendedName>
</protein>
<dbReference type="GeneID" id="28723214"/>
<dbReference type="Pfam" id="PF04768">
    <property type="entry name" value="NAT"/>
    <property type="match status" value="1"/>
</dbReference>
<dbReference type="GO" id="GO:0005524">
    <property type="term" value="F:ATP binding"/>
    <property type="evidence" value="ECO:0007669"/>
    <property type="project" value="UniProtKB-KW"/>
</dbReference>
<dbReference type="InterPro" id="IPR058924">
    <property type="entry name" value="AGPR_dimerisation_dom"/>
</dbReference>
<dbReference type="GO" id="GO:0051287">
    <property type="term" value="F:NAD binding"/>
    <property type="evidence" value="ECO:0007669"/>
    <property type="project" value="InterPro"/>
</dbReference>